<dbReference type="InterPro" id="IPR000412">
    <property type="entry name" value="ABC_2_transport"/>
</dbReference>
<dbReference type="InterPro" id="IPR013525">
    <property type="entry name" value="ABC2_TM"/>
</dbReference>
<evidence type="ECO:0000256" key="7">
    <source>
        <dbReference type="ARBA" id="ARBA00022903"/>
    </source>
</evidence>
<name>Q9L9L8_PASMD</name>
<protein>
    <recommendedName>
        <fullName evidence="11">Transport permease protein</fullName>
    </recommendedName>
</protein>
<dbReference type="GO" id="GO:0015920">
    <property type="term" value="P:lipopolysaccharide transport"/>
    <property type="evidence" value="ECO:0007669"/>
    <property type="project" value="TreeGrafter"/>
</dbReference>
<comment type="subcellular location">
    <subcellularLocation>
        <location evidence="11">Cell inner membrane</location>
        <topology evidence="11">Multi-pass membrane protein</topology>
    </subcellularLocation>
    <subcellularLocation>
        <location evidence="1">Cell membrane</location>
        <topology evidence="1">Multi-pass membrane protein</topology>
    </subcellularLocation>
</comment>
<evidence type="ECO:0000256" key="11">
    <source>
        <dbReference type="RuleBase" id="RU361157"/>
    </source>
</evidence>
<organism evidence="13">
    <name type="scientific">Pasteurella multocida</name>
    <dbReference type="NCBI Taxonomy" id="747"/>
    <lineage>
        <taxon>Bacteria</taxon>
        <taxon>Pseudomonadati</taxon>
        <taxon>Pseudomonadota</taxon>
        <taxon>Gammaproteobacteria</taxon>
        <taxon>Pasteurellales</taxon>
        <taxon>Pasteurellaceae</taxon>
        <taxon>Pasteurella</taxon>
    </lineage>
</organism>
<proteinExistence type="inferred from homology"/>
<evidence type="ECO:0000313" key="13">
    <source>
        <dbReference type="EMBL" id="AAF67273.1"/>
    </source>
</evidence>
<evidence type="ECO:0000256" key="4">
    <source>
        <dbReference type="ARBA" id="ARBA00022475"/>
    </source>
</evidence>
<dbReference type="Pfam" id="PF01061">
    <property type="entry name" value="ABC2_membrane"/>
    <property type="match status" value="1"/>
</dbReference>
<keyword evidence="9" id="KW-0625">Polysaccharide transport</keyword>
<keyword evidence="10 11" id="KW-0472">Membrane</keyword>
<dbReference type="PANTHER" id="PTHR30413:SF10">
    <property type="entry name" value="CAPSULE POLYSACCHARIDE EXPORT INNER-MEMBRANE PROTEIN CTRC"/>
    <property type="match status" value="1"/>
</dbReference>
<feature type="transmembrane region" description="Helical" evidence="11">
    <location>
        <begin position="147"/>
        <end position="169"/>
    </location>
</feature>
<dbReference type="PROSITE" id="PS51012">
    <property type="entry name" value="ABC_TM2"/>
    <property type="match status" value="1"/>
</dbReference>
<feature type="transmembrane region" description="Helical" evidence="11">
    <location>
        <begin position="113"/>
        <end position="141"/>
    </location>
</feature>
<feature type="transmembrane region" description="Helical" evidence="11">
    <location>
        <begin position="181"/>
        <end position="202"/>
    </location>
</feature>
<evidence type="ECO:0000259" key="12">
    <source>
        <dbReference type="PROSITE" id="PS51012"/>
    </source>
</evidence>
<feature type="transmembrane region" description="Helical" evidence="11">
    <location>
        <begin position="39"/>
        <end position="60"/>
    </location>
</feature>
<keyword evidence="5" id="KW-0762">Sugar transport</keyword>
<evidence type="ECO:0000256" key="9">
    <source>
        <dbReference type="ARBA" id="ARBA00023047"/>
    </source>
</evidence>
<gene>
    <name evidence="13" type="primary">cexB</name>
</gene>
<feature type="domain" description="ABC transmembrane type-2" evidence="12">
    <location>
        <begin position="37"/>
        <end position="258"/>
    </location>
</feature>
<dbReference type="PRINTS" id="PR00164">
    <property type="entry name" value="ABC2TRNSPORT"/>
</dbReference>
<reference evidence="13" key="1">
    <citation type="journal article" date="2000" name="Vet. Microbiol.">
        <title>Genetic organisation of the capsule biosynthetic locus of Pasteurella multocida M1404 (B:2).</title>
        <authorList>
            <person name="Boyce J.D."/>
            <person name="Chung J.Y."/>
            <person name="Adler B."/>
        </authorList>
    </citation>
    <scope>NUCLEOTIDE SEQUENCE</scope>
    <source>
        <strain evidence="13">M1404</strain>
    </source>
</reference>
<evidence type="ECO:0000256" key="10">
    <source>
        <dbReference type="ARBA" id="ARBA00023136"/>
    </source>
</evidence>
<dbReference type="PANTHER" id="PTHR30413">
    <property type="entry name" value="INNER MEMBRANE TRANSPORT PERMEASE"/>
    <property type="match status" value="1"/>
</dbReference>
<evidence type="ECO:0000256" key="1">
    <source>
        <dbReference type="ARBA" id="ARBA00004651"/>
    </source>
</evidence>
<dbReference type="GO" id="GO:0043190">
    <property type="term" value="C:ATP-binding cassette (ABC) transporter complex"/>
    <property type="evidence" value="ECO:0007669"/>
    <property type="project" value="InterPro"/>
</dbReference>
<keyword evidence="3 11" id="KW-0813">Transport</keyword>
<evidence type="ECO:0000256" key="2">
    <source>
        <dbReference type="ARBA" id="ARBA00007783"/>
    </source>
</evidence>
<dbReference type="GO" id="GO:0140359">
    <property type="term" value="F:ABC-type transporter activity"/>
    <property type="evidence" value="ECO:0007669"/>
    <property type="project" value="InterPro"/>
</dbReference>
<keyword evidence="7" id="KW-0972">Capsule biogenesis/degradation</keyword>
<dbReference type="InterPro" id="IPR047817">
    <property type="entry name" value="ABC2_TM_bact-type"/>
</dbReference>
<dbReference type="AlphaFoldDB" id="Q9L9L8"/>
<evidence type="ECO:0000256" key="8">
    <source>
        <dbReference type="ARBA" id="ARBA00022989"/>
    </source>
</evidence>
<evidence type="ECO:0000256" key="5">
    <source>
        <dbReference type="ARBA" id="ARBA00022597"/>
    </source>
</evidence>
<evidence type="ECO:0000256" key="6">
    <source>
        <dbReference type="ARBA" id="ARBA00022692"/>
    </source>
</evidence>
<dbReference type="RefSeq" id="WP_016534225.1">
    <property type="nucleotide sequence ID" value="NZ_CP017961.1"/>
</dbReference>
<comment type="similarity">
    <text evidence="2 11">Belongs to the ABC-2 integral membrane protein family.</text>
</comment>
<feature type="transmembrane region" description="Helical" evidence="11">
    <location>
        <begin position="238"/>
        <end position="255"/>
    </location>
</feature>
<sequence length="265" mass="30129">MLYGDQTTLKQSLIIQGRVIAALLMREIITRYGRRNLGFLWLFVEPFLMTGIILLLWGSFRGNHNASLNIMAFMITGYPLIMMWRNTSNRAVGSVLANSALLHHRNVRVLDTLIARAILEISGATIAQVVLMGICITLGWIAMPKDIFYMLLAWALMGMFAIGFGFIICSISYHIEFFGKLWGILSFVTMPLSGAFFLVHSVPHQVQQYLLWVPMIHGSEMFRHGYFGDAIITYEDPWFLLKCNLILLFIGLVMVKNFSKGIEPR</sequence>
<dbReference type="PATRIC" id="fig|747.133.peg.118"/>
<keyword evidence="4 11" id="KW-1003">Cell membrane</keyword>
<keyword evidence="8 11" id="KW-1133">Transmembrane helix</keyword>
<accession>Q9L9L8</accession>
<feature type="transmembrane region" description="Helical" evidence="11">
    <location>
        <begin position="66"/>
        <end position="84"/>
    </location>
</feature>
<dbReference type="GO" id="GO:0015774">
    <property type="term" value="P:polysaccharide transport"/>
    <property type="evidence" value="ECO:0007669"/>
    <property type="project" value="UniProtKB-KW"/>
</dbReference>
<dbReference type="EMBL" id="AF169324">
    <property type="protein sequence ID" value="AAF67273.1"/>
    <property type="molecule type" value="Genomic_DNA"/>
</dbReference>
<evidence type="ECO:0000256" key="3">
    <source>
        <dbReference type="ARBA" id="ARBA00022448"/>
    </source>
</evidence>
<keyword evidence="6 11" id="KW-0812">Transmembrane</keyword>